<dbReference type="Proteomes" id="UP000677875">
    <property type="component" value="Unassembled WGS sequence"/>
</dbReference>
<feature type="region of interest" description="Disordered" evidence="1">
    <location>
        <begin position="22"/>
        <end position="54"/>
    </location>
</feature>
<keyword evidence="3" id="KW-1185">Reference proteome</keyword>
<evidence type="ECO:0000313" key="2">
    <source>
        <dbReference type="EMBL" id="MBQ0827695.1"/>
    </source>
</evidence>
<comment type="caution">
    <text evidence="2">The sequence shown here is derived from an EMBL/GenBank/DDBJ whole genome shotgun (WGS) entry which is preliminary data.</text>
</comment>
<gene>
    <name evidence="2" type="ORF">J5Y05_14420</name>
</gene>
<name>A0A941B0T6_9ACTN</name>
<dbReference type="RefSeq" id="WP_210872280.1">
    <property type="nucleotide sequence ID" value="NZ_JAGPNL010000003.1"/>
</dbReference>
<feature type="compositionally biased region" description="Basic and acidic residues" evidence="1">
    <location>
        <begin position="41"/>
        <end position="54"/>
    </location>
</feature>
<reference evidence="2" key="1">
    <citation type="submission" date="2021-04" db="EMBL/GenBank/DDBJ databases">
        <title>Genome seq and assembly of Streptomyces sp. RG38.</title>
        <authorList>
            <person name="Chhetri G."/>
        </authorList>
    </citation>
    <scope>NUCLEOTIDE SEQUENCE</scope>
    <source>
        <strain evidence="2">RG38</strain>
    </source>
</reference>
<evidence type="ECO:0000256" key="1">
    <source>
        <dbReference type="SAM" id="MobiDB-lite"/>
    </source>
</evidence>
<protein>
    <submittedName>
        <fullName evidence="2">Uncharacterized protein</fullName>
    </submittedName>
</protein>
<accession>A0A941B0T6</accession>
<evidence type="ECO:0000313" key="3">
    <source>
        <dbReference type="Proteomes" id="UP000677875"/>
    </source>
</evidence>
<dbReference type="AlphaFoldDB" id="A0A941B0T6"/>
<dbReference type="EMBL" id="JAGPNL010000003">
    <property type="protein sequence ID" value="MBQ0827695.1"/>
    <property type="molecule type" value="Genomic_DNA"/>
</dbReference>
<proteinExistence type="predicted"/>
<organism evidence="2 3">
    <name type="scientific">Streptomyces tagetis</name>
    <dbReference type="NCBI Taxonomy" id="2820809"/>
    <lineage>
        <taxon>Bacteria</taxon>
        <taxon>Bacillati</taxon>
        <taxon>Actinomycetota</taxon>
        <taxon>Actinomycetes</taxon>
        <taxon>Kitasatosporales</taxon>
        <taxon>Streptomycetaceae</taxon>
        <taxon>Streptomyces</taxon>
    </lineage>
</organism>
<sequence>MGLFGRKTETDKLNAVVDRLPRRAADWTPEQRAAFTAQSDRAMREQNEHNRRRP</sequence>